<reference evidence="2" key="1">
    <citation type="submission" date="2011-06" db="EMBL/GenBank/DDBJ databases">
        <authorList>
            <consortium name="US DOE Joint Genome Institute (JGI-PGF)"/>
            <person name="Lucas S."/>
            <person name="Han J."/>
            <person name="Lapidus A."/>
            <person name="Cheng J.-F."/>
            <person name="Goodwin L."/>
            <person name="Pitluck S."/>
            <person name="Peters L."/>
            <person name="Land M.L."/>
            <person name="Hauser L."/>
            <person name="Vogl K."/>
            <person name="Liu Z."/>
            <person name="Overmann J."/>
            <person name="Frigaard N.-U."/>
            <person name="Bryant D.A."/>
            <person name="Woyke T.J."/>
        </authorList>
    </citation>
    <scope>NUCLEOTIDE SEQUENCE [LARGE SCALE GENOMIC DNA]</scope>
    <source>
        <strain evidence="2">970</strain>
    </source>
</reference>
<dbReference type="EMBL" id="JH603169">
    <property type="protein sequence ID" value="EIC22595.1"/>
    <property type="molecule type" value="Genomic_DNA"/>
</dbReference>
<reference evidence="1 2" key="2">
    <citation type="submission" date="2011-11" db="EMBL/GenBank/DDBJ databases">
        <authorList>
            <consortium name="US DOE Joint Genome Institute"/>
            <person name="Lucas S."/>
            <person name="Han J."/>
            <person name="Lapidus A."/>
            <person name="Cheng J.-F."/>
            <person name="Goodwin L."/>
            <person name="Pitluck S."/>
            <person name="Peters L."/>
            <person name="Ovchinnikova G."/>
            <person name="Zhang X."/>
            <person name="Detter J.C."/>
            <person name="Han C."/>
            <person name="Tapia R."/>
            <person name="Land M."/>
            <person name="Hauser L."/>
            <person name="Kyrpides N."/>
            <person name="Ivanova N."/>
            <person name="Pagani I."/>
            <person name="Vogl K."/>
            <person name="Liu Z."/>
            <person name="Overmann J."/>
            <person name="Frigaard N.-U."/>
            <person name="Bryant D."/>
            <person name="Woyke T."/>
        </authorList>
    </citation>
    <scope>NUCLEOTIDE SEQUENCE [LARGE SCALE GENOMIC DNA]</scope>
    <source>
        <strain evidence="1 2">970</strain>
    </source>
</reference>
<name>H8Z1W7_9GAMM</name>
<dbReference type="STRING" id="631362.Thi970DRAFT_02868"/>
<gene>
    <name evidence="1" type="ORF">Thi970DRAFT_02868</name>
</gene>
<dbReference type="AlphaFoldDB" id="H8Z1W7"/>
<dbReference type="RefSeq" id="WP_009149524.1">
    <property type="nucleotide sequence ID" value="NZ_JH603169.1"/>
</dbReference>
<dbReference type="eggNOG" id="ENOG502ZSHV">
    <property type="taxonomic scope" value="Bacteria"/>
</dbReference>
<keyword evidence="2" id="KW-1185">Reference proteome</keyword>
<proteinExistence type="predicted"/>
<evidence type="ECO:0000313" key="2">
    <source>
        <dbReference type="Proteomes" id="UP000002964"/>
    </source>
</evidence>
<protein>
    <recommendedName>
        <fullName evidence="3">RiboL-PSP-HEPN domain-containing protein</fullName>
    </recommendedName>
</protein>
<evidence type="ECO:0008006" key="3">
    <source>
        <dbReference type="Google" id="ProtNLM"/>
    </source>
</evidence>
<dbReference type="Proteomes" id="UP000002964">
    <property type="component" value="Unassembled WGS sequence"/>
</dbReference>
<dbReference type="HOGENOM" id="CLU_1467580_0_0_6"/>
<accession>H8Z1W7</accession>
<sequence>MSPFPTIDQAWQWHRATKDGLASLKSYLGQPSSRWNMSDATLDDIFGMTEAEWQGYYERKLDQHELFSVLALFEACEGGFRRDLSWRGQRHHRQKHHARFRKLLDSQRSNDHLAMAVILDQWIVAEKSKPWLRKLLMKLKVLFQARNELAHGRTGESADFDVVFSQLDSIRQKWRDAVEDFRGY</sequence>
<evidence type="ECO:0000313" key="1">
    <source>
        <dbReference type="EMBL" id="EIC22595.1"/>
    </source>
</evidence>
<organism evidence="1 2">
    <name type="scientific">Thiorhodovibrio frisius</name>
    <dbReference type="NCBI Taxonomy" id="631362"/>
    <lineage>
        <taxon>Bacteria</taxon>
        <taxon>Pseudomonadati</taxon>
        <taxon>Pseudomonadota</taxon>
        <taxon>Gammaproteobacteria</taxon>
        <taxon>Chromatiales</taxon>
        <taxon>Chromatiaceae</taxon>
        <taxon>Thiorhodovibrio</taxon>
    </lineage>
</organism>